<evidence type="ECO:0000256" key="2">
    <source>
        <dbReference type="ARBA" id="ARBA00023157"/>
    </source>
</evidence>
<feature type="disulfide bond" evidence="3">
    <location>
        <begin position="398"/>
        <end position="410"/>
    </location>
</feature>
<dbReference type="InterPro" id="IPR001002">
    <property type="entry name" value="Chitin-bd_1"/>
</dbReference>
<reference evidence="6 7" key="2">
    <citation type="submission" date="2016-08" db="EMBL/GenBank/DDBJ databases">
        <title>Pervasive Adenine N6-methylation of Active Genes in Fungi.</title>
        <authorList>
            <consortium name="DOE Joint Genome Institute"/>
            <person name="Mondo S.J."/>
            <person name="Dannebaum R.O."/>
            <person name="Kuo R.C."/>
            <person name="Labutti K."/>
            <person name="Haridas S."/>
            <person name="Kuo A."/>
            <person name="Salamov A."/>
            <person name="Ahrendt S.R."/>
            <person name="Lipzen A."/>
            <person name="Sullivan W."/>
            <person name="Andreopoulos W.B."/>
            <person name="Clum A."/>
            <person name="Lindquist E."/>
            <person name="Daum C."/>
            <person name="Ramamoorthy G.K."/>
            <person name="Gryganskyi A."/>
            <person name="Culley D."/>
            <person name="Magnuson J.K."/>
            <person name="James T.Y."/>
            <person name="O'Malley M.A."/>
            <person name="Stajich J.E."/>
            <person name="Spatafora J.W."/>
            <person name="Visel A."/>
            <person name="Grigoriev I.V."/>
        </authorList>
    </citation>
    <scope>NUCLEOTIDE SEQUENCE [LARGE SCALE GENOMIC DNA]</scope>
    <source>
        <strain evidence="6 7">S4</strain>
    </source>
</reference>
<feature type="disulfide bond" evidence="3">
    <location>
        <begin position="312"/>
        <end position="324"/>
    </location>
</feature>
<organism evidence="6 7">
    <name type="scientific">Anaeromyces robustus</name>
    <dbReference type="NCBI Taxonomy" id="1754192"/>
    <lineage>
        <taxon>Eukaryota</taxon>
        <taxon>Fungi</taxon>
        <taxon>Fungi incertae sedis</taxon>
        <taxon>Chytridiomycota</taxon>
        <taxon>Chytridiomycota incertae sedis</taxon>
        <taxon>Neocallimastigomycetes</taxon>
        <taxon>Neocallimastigales</taxon>
        <taxon>Neocallimastigaceae</taxon>
        <taxon>Anaeromyces</taxon>
    </lineage>
</organism>
<comment type="caution">
    <text evidence="3">Lacks conserved residue(s) required for the propagation of feature annotation.</text>
</comment>
<dbReference type="STRING" id="1754192.A0A1Y1WT99"/>
<dbReference type="PROSITE" id="PS50941">
    <property type="entry name" value="CHIT_BIND_I_2"/>
    <property type="match status" value="3"/>
</dbReference>
<feature type="domain" description="Chitin-binding type-1" evidence="5">
    <location>
        <begin position="435"/>
        <end position="470"/>
    </location>
</feature>
<keyword evidence="1 3" id="KW-0147">Chitin-binding</keyword>
<dbReference type="InterPro" id="IPR032675">
    <property type="entry name" value="LRR_dom_sf"/>
</dbReference>
<evidence type="ECO:0000256" key="4">
    <source>
        <dbReference type="SAM" id="SignalP"/>
    </source>
</evidence>
<feature type="domain" description="Chitin-binding type-1" evidence="5">
    <location>
        <begin position="299"/>
        <end position="346"/>
    </location>
</feature>
<dbReference type="GO" id="GO:0008061">
    <property type="term" value="F:chitin binding"/>
    <property type="evidence" value="ECO:0007669"/>
    <property type="project" value="UniProtKB-UniRule"/>
</dbReference>
<feature type="signal peptide" evidence="4">
    <location>
        <begin position="1"/>
        <end position="23"/>
    </location>
</feature>
<keyword evidence="2 3" id="KW-1015">Disulfide bond</keyword>
<dbReference type="AlphaFoldDB" id="A0A1Y1WT99"/>
<dbReference type="PANTHER" id="PTHR47849">
    <property type="entry name" value="CHITIN-BINDING LECTIN 1"/>
    <property type="match status" value="1"/>
</dbReference>
<dbReference type="SUPFAM" id="SSF52058">
    <property type="entry name" value="L domain-like"/>
    <property type="match status" value="1"/>
</dbReference>
<dbReference type="OrthoDB" id="73875at2759"/>
<sequence>MKLFSTIIKILSLFTLTAPFVYASDCKDIKKYFDNKKEGYIYISKCKENDNGKVIEITFYEKNIPEKDIEKILSYDTITTLDYSTGYDGYDFEENPEVEYDIRSKVYKLTNLKNLKHLENLSIAYFSEVATGIGFYHYYLGHIAENTLKNLTSLKTLIINLQPENSVKSELVNAFKSVKELVLLEGGEVKFDLPNVEKITYDEDDVSSLGKLENLKELKLIFYPFDVRDISSFKNLSQVEKLTVSMSKIYPGAAGVTCEAVIIKFSDKSQLKELYIDIGYPSKSTIEEAKKLKNLKKGYAECGKCGKEYGKCPSGQCCSKYGWCGASSDHCLTSKGCQSEFGKCSNDKTLTSTTKTSTKKSSTKTSTTKTKTLLKTSTTKTSSTPTVKGKCGKEYGKCPSGQCCSKYGWCGTSSDHCSTSKGCQSEFGKCGKEYGKCPSGQCCSKYGWCGTSSDHCLTSKGCQSEFGTCK</sequence>
<dbReference type="InterPro" id="IPR036861">
    <property type="entry name" value="Endochitinase-like_sf"/>
</dbReference>
<evidence type="ECO:0000313" key="7">
    <source>
        <dbReference type="Proteomes" id="UP000193944"/>
    </source>
</evidence>
<evidence type="ECO:0000256" key="3">
    <source>
        <dbReference type="PROSITE-ProRule" id="PRU00261"/>
    </source>
</evidence>
<dbReference type="PANTHER" id="PTHR47849:SF12">
    <property type="match status" value="1"/>
</dbReference>
<feature type="chain" id="PRO_5012192202" description="Chitin-binding type-1 domain-containing protein" evidence="4">
    <location>
        <begin position="24"/>
        <end position="470"/>
    </location>
</feature>
<name>A0A1Y1WT99_9FUNG</name>
<gene>
    <name evidence="6" type="ORF">BCR32DRAFT_283840</name>
</gene>
<dbReference type="Gene3D" id="3.80.10.10">
    <property type="entry name" value="Ribonuclease Inhibitor"/>
    <property type="match status" value="1"/>
</dbReference>
<feature type="disulfide bond" evidence="3">
    <location>
        <begin position="442"/>
        <end position="456"/>
    </location>
</feature>
<dbReference type="Pfam" id="PF00187">
    <property type="entry name" value="Chitin_bind_1"/>
    <property type="match status" value="2"/>
</dbReference>
<feature type="domain" description="Chitin-binding type-1" evidence="5">
    <location>
        <begin position="388"/>
        <end position="432"/>
    </location>
</feature>
<dbReference type="SMART" id="SM00270">
    <property type="entry name" value="ChtBD1"/>
    <property type="match status" value="3"/>
</dbReference>
<keyword evidence="4" id="KW-0732">Signal</keyword>
<feature type="disulfide bond" evidence="3">
    <location>
        <begin position="437"/>
        <end position="449"/>
    </location>
</feature>
<evidence type="ECO:0000256" key="1">
    <source>
        <dbReference type="ARBA" id="ARBA00022669"/>
    </source>
</evidence>
<keyword evidence="7" id="KW-1185">Reference proteome</keyword>
<dbReference type="EMBL" id="MCFG01000280">
    <property type="protein sequence ID" value="ORX76761.1"/>
    <property type="molecule type" value="Genomic_DNA"/>
</dbReference>
<comment type="caution">
    <text evidence="6">The sequence shown here is derived from an EMBL/GenBank/DDBJ whole genome shotgun (WGS) entry which is preliminary data.</text>
</comment>
<protein>
    <recommendedName>
        <fullName evidence="5">Chitin-binding type-1 domain-containing protein</fullName>
    </recommendedName>
</protein>
<dbReference type="CDD" id="cd06921">
    <property type="entry name" value="ChtBD1_GH19_hevein"/>
    <property type="match status" value="3"/>
</dbReference>
<dbReference type="SUPFAM" id="SSF57016">
    <property type="entry name" value="Plant lectins/antimicrobial peptides"/>
    <property type="match status" value="3"/>
</dbReference>
<evidence type="ECO:0000259" key="5">
    <source>
        <dbReference type="PROSITE" id="PS50941"/>
    </source>
</evidence>
<reference evidence="6 7" key="1">
    <citation type="submission" date="2016-08" db="EMBL/GenBank/DDBJ databases">
        <title>A Parts List for Fungal Cellulosomes Revealed by Comparative Genomics.</title>
        <authorList>
            <consortium name="DOE Joint Genome Institute"/>
            <person name="Haitjema C.H."/>
            <person name="Gilmore S.P."/>
            <person name="Henske J.K."/>
            <person name="Solomon K.V."/>
            <person name="De Groot R."/>
            <person name="Kuo A."/>
            <person name="Mondo S.J."/>
            <person name="Salamov A.A."/>
            <person name="Labutti K."/>
            <person name="Zhao Z."/>
            <person name="Chiniquy J."/>
            <person name="Barry K."/>
            <person name="Brewer H.M."/>
            <person name="Purvine S.O."/>
            <person name="Wright A.T."/>
            <person name="Boxma B."/>
            <person name="Van Alen T."/>
            <person name="Hackstein J.H."/>
            <person name="Baker S.E."/>
            <person name="Grigoriev I.V."/>
            <person name="O'Malley M.A."/>
        </authorList>
    </citation>
    <scope>NUCLEOTIDE SEQUENCE [LARGE SCALE GENOMIC DNA]</scope>
    <source>
        <strain evidence="6 7">S4</strain>
    </source>
</reference>
<dbReference type="Gene3D" id="3.30.60.10">
    <property type="entry name" value="Endochitinase-like"/>
    <property type="match status" value="3"/>
</dbReference>
<dbReference type="Proteomes" id="UP000193944">
    <property type="component" value="Unassembled WGS sequence"/>
</dbReference>
<proteinExistence type="predicted"/>
<evidence type="ECO:0000313" key="6">
    <source>
        <dbReference type="EMBL" id="ORX76761.1"/>
    </source>
</evidence>
<accession>A0A1Y1WT99</accession>
<feature type="disulfide bond" evidence="3">
    <location>
        <begin position="317"/>
        <end position="331"/>
    </location>
</feature>
<feature type="disulfide bond" evidence="3">
    <location>
        <begin position="403"/>
        <end position="417"/>
    </location>
</feature>